<evidence type="ECO:0000256" key="2">
    <source>
        <dbReference type="ARBA" id="ARBA00023186"/>
    </source>
</evidence>
<comment type="caution">
    <text evidence="7">The sequence shown here is derived from an EMBL/GenBank/DDBJ whole genome shotgun (WGS) entry which is preliminary data.</text>
</comment>
<dbReference type="Gene3D" id="2.30.22.10">
    <property type="entry name" value="Head domain of nucleotide exchange factor GrpE"/>
    <property type="match status" value="1"/>
</dbReference>
<name>A0ABS2FUW6_9FIRM</name>
<sequence length="204" mass="23223">MSEETKRPAEETPEEPKEVPQEEAPPAEEAPETAEKTEKAPKGRKKKEKTYTLTREQMEAAELAAKQLESVKDQFVRLTAEYDNYRKRTAKEKDSLYQDAKADTIREFLAVYDNLERAVSTEGDEDSPHKKGLEMIFHQYQEILKKLGVTEIEAQGAPFDPEKHNAVMHIDDENFGENVVSQVFQAGFMLGDKVIRHAIVQVAN</sequence>
<comment type="subunit">
    <text evidence="3">Homodimer.</text>
</comment>
<dbReference type="PRINTS" id="PR00773">
    <property type="entry name" value="GRPEPROTEIN"/>
</dbReference>
<dbReference type="HAMAP" id="MF_01151">
    <property type="entry name" value="GrpE"/>
    <property type="match status" value="1"/>
</dbReference>
<dbReference type="SUPFAM" id="SSF58014">
    <property type="entry name" value="Coiled-coil domain of nucleotide exchange factor GrpE"/>
    <property type="match status" value="1"/>
</dbReference>
<dbReference type="Proteomes" id="UP000719500">
    <property type="component" value="Unassembled WGS sequence"/>
</dbReference>
<accession>A0ABS2FUW6</accession>
<dbReference type="Pfam" id="PF01025">
    <property type="entry name" value="GrpE"/>
    <property type="match status" value="1"/>
</dbReference>
<feature type="compositionally biased region" description="Basic and acidic residues" evidence="6">
    <location>
        <begin position="1"/>
        <end position="20"/>
    </location>
</feature>
<proteinExistence type="inferred from homology"/>
<evidence type="ECO:0000256" key="1">
    <source>
        <dbReference type="ARBA" id="ARBA00009054"/>
    </source>
</evidence>
<keyword evidence="8" id="KW-1185">Reference proteome</keyword>
<keyword evidence="2 3" id="KW-0143">Chaperone</keyword>
<comment type="similarity">
    <text evidence="1 3 5">Belongs to the GrpE family.</text>
</comment>
<dbReference type="InterPro" id="IPR013805">
    <property type="entry name" value="GrpE_CC"/>
</dbReference>
<dbReference type="NCBIfam" id="NF010757">
    <property type="entry name" value="PRK14160.1"/>
    <property type="match status" value="1"/>
</dbReference>
<protein>
    <recommendedName>
        <fullName evidence="3 4">Protein GrpE</fullName>
    </recommendedName>
    <alternativeName>
        <fullName evidence="3">HSP-70 cofactor</fullName>
    </alternativeName>
</protein>
<evidence type="ECO:0000256" key="5">
    <source>
        <dbReference type="RuleBase" id="RU004478"/>
    </source>
</evidence>
<comment type="function">
    <text evidence="3 4">Participates actively in the response to hyperosmotic and heat shock by preventing the aggregation of stress-denatured proteins, in association with DnaK and GrpE. It is the nucleotide exchange factor for DnaK and may function as a thermosensor. Unfolded proteins bind initially to DnaJ; upon interaction with the DnaJ-bound protein, DnaK hydrolyzes its bound ATP, resulting in the formation of a stable complex. GrpE releases ADP from DnaK; ATP binding to DnaK triggers the release of the substrate protein, thus completing the reaction cycle. Several rounds of ATP-dependent interactions between DnaJ, DnaK and GrpE are required for fully efficient folding.</text>
</comment>
<dbReference type="EMBL" id="JACSNX010000010">
    <property type="protein sequence ID" value="MBM6851424.1"/>
    <property type="molecule type" value="Genomic_DNA"/>
</dbReference>
<evidence type="ECO:0000256" key="6">
    <source>
        <dbReference type="SAM" id="MobiDB-lite"/>
    </source>
</evidence>
<dbReference type="CDD" id="cd00446">
    <property type="entry name" value="GrpE"/>
    <property type="match status" value="1"/>
</dbReference>
<evidence type="ECO:0000256" key="3">
    <source>
        <dbReference type="HAMAP-Rule" id="MF_01151"/>
    </source>
</evidence>
<dbReference type="RefSeq" id="WP_204804215.1">
    <property type="nucleotide sequence ID" value="NZ_JACSNS010000025.1"/>
</dbReference>
<dbReference type="PANTHER" id="PTHR21237:SF23">
    <property type="entry name" value="GRPE PROTEIN HOMOLOG, MITOCHONDRIAL"/>
    <property type="match status" value="1"/>
</dbReference>
<feature type="region of interest" description="Disordered" evidence="6">
    <location>
        <begin position="1"/>
        <end position="53"/>
    </location>
</feature>
<dbReference type="InterPro" id="IPR000740">
    <property type="entry name" value="GrpE"/>
</dbReference>
<keyword evidence="3" id="KW-0963">Cytoplasm</keyword>
<keyword evidence="3 4" id="KW-0346">Stress response</keyword>
<dbReference type="PANTHER" id="PTHR21237">
    <property type="entry name" value="GRPE PROTEIN"/>
    <property type="match status" value="1"/>
</dbReference>
<organism evidence="7 8">
    <name type="scientific">Oscillibacter valericigenes</name>
    <dbReference type="NCBI Taxonomy" id="351091"/>
    <lineage>
        <taxon>Bacteria</taxon>
        <taxon>Bacillati</taxon>
        <taxon>Bacillota</taxon>
        <taxon>Clostridia</taxon>
        <taxon>Eubacteriales</taxon>
        <taxon>Oscillospiraceae</taxon>
        <taxon>Oscillibacter</taxon>
    </lineage>
</organism>
<evidence type="ECO:0000313" key="8">
    <source>
        <dbReference type="Proteomes" id="UP000719500"/>
    </source>
</evidence>
<dbReference type="InterPro" id="IPR009012">
    <property type="entry name" value="GrpE_head"/>
</dbReference>
<dbReference type="Gene3D" id="3.90.20.20">
    <property type="match status" value="1"/>
</dbReference>
<gene>
    <name evidence="3 7" type="primary">grpE</name>
    <name evidence="7" type="ORF">H9X91_08245</name>
</gene>
<evidence type="ECO:0000256" key="4">
    <source>
        <dbReference type="RuleBase" id="RU000639"/>
    </source>
</evidence>
<comment type="subcellular location">
    <subcellularLocation>
        <location evidence="3">Cytoplasm</location>
    </subcellularLocation>
</comment>
<reference evidence="7 8" key="1">
    <citation type="journal article" date="2021" name="Sci. Rep.">
        <title>The distribution of antibiotic resistance genes in chicken gut microbiota commensals.</title>
        <authorList>
            <person name="Juricova H."/>
            <person name="Matiasovicova J."/>
            <person name="Kubasova T."/>
            <person name="Cejkova D."/>
            <person name="Rychlik I."/>
        </authorList>
    </citation>
    <scope>NUCLEOTIDE SEQUENCE [LARGE SCALE GENOMIC DNA]</scope>
    <source>
        <strain evidence="7 8">An411</strain>
    </source>
</reference>
<dbReference type="PROSITE" id="PS01071">
    <property type="entry name" value="GRPE"/>
    <property type="match status" value="1"/>
</dbReference>
<evidence type="ECO:0000313" key="7">
    <source>
        <dbReference type="EMBL" id="MBM6851424.1"/>
    </source>
</evidence>
<dbReference type="SUPFAM" id="SSF51064">
    <property type="entry name" value="Head domain of nucleotide exchange factor GrpE"/>
    <property type="match status" value="1"/>
</dbReference>